<feature type="domain" description="Ku" evidence="5">
    <location>
        <begin position="52"/>
        <end position="180"/>
    </location>
</feature>
<dbReference type="HAMAP" id="MF_01875">
    <property type="entry name" value="Prokaryotic_Ku"/>
    <property type="match status" value="1"/>
</dbReference>
<comment type="caution">
    <text evidence="6">The sequence shown here is derived from an EMBL/GenBank/DDBJ whole genome shotgun (WGS) entry which is preliminary data.</text>
</comment>
<comment type="subunit">
    <text evidence="3">Homodimer. Interacts with LigD.</text>
</comment>
<dbReference type="SMART" id="SM00559">
    <property type="entry name" value="Ku78"/>
    <property type="match status" value="1"/>
</dbReference>
<keyword evidence="3" id="KW-0227">DNA damage</keyword>
<gene>
    <name evidence="3" type="primary">ku</name>
    <name evidence="6" type="ORF">FB471_2045</name>
</gene>
<evidence type="ECO:0000256" key="4">
    <source>
        <dbReference type="SAM" id="MobiDB-lite"/>
    </source>
</evidence>
<dbReference type="GO" id="GO:0006310">
    <property type="term" value="P:DNA recombination"/>
    <property type="evidence" value="ECO:0007669"/>
    <property type="project" value="UniProtKB-KW"/>
</dbReference>
<accession>A0A542DH02</accession>
<dbReference type="PANTHER" id="PTHR41251:SF1">
    <property type="entry name" value="NON-HOMOLOGOUS END JOINING PROTEIN KU"/>
    <property type="match status" value="1"/>
</dbReference>
<dbReference type="Pfam" id="PF02735">
    <property type="entry name" value="Ku"/>
    <property type="match status" value="1"/>
</dbReference>
<organism evidence="6 7">
    <name type="scientific">Amycolatopsis cihanbeyliensis</name>
    <dbReference type="NCBI Taxonomy" id="1128664"/>
    <lineage>
        <taxon>Bacteria</taxon>
        <taxon>Bacillati</taxon>
        <taxon>Actinomycetota</taxon>
        <taxon>Actinomycetes</taxon>
        <taxon>Pseudonocardiales</taxon>
        <taxon>Pseudonocardiaceae</taxon>
        <taxon>Amycolatopsis</taxon>
    </lineage>
</organism>
<protein>
    <recommendedName>
        <fullName evidence="3">Non-homologous end joining protein Ku</fullName>
    </recommendedName>
</protein>
<name>A0A542DH02_AMYCI</name>
<keyword evidence="2 3" id="KW-0233">DNA recombination</keyword>
<evidence type="ECO:0000256" key="1">
    <source>
        <dbReference type="ARBA" id="ARBA00023125"/>
    </source>
</evidence>
<dbReference type="Proteomes" id="UP000320876">
    <property type="component" value="Unassembled WGS sequence"/>
</dbReference>
<keyword evidence="1 3" id="KW-0238">DNA-binding</keyword>
<dbReference type="AlphaFoldDB" id="A0A542DH02"/>
<dbReference type="Gene3D" id="2.40.290.10">
    <property type="match status" value="1"/>
</dbReference>
<comment type="similarity">
    <text evidence="3">Belongs to the prokaryotic Ku family.</text>
</comment>
<evidence type="ECO:0000256" key="2">
    <source>
        <dbReference type="ARBA" id="ARBA00023172"/>
    </source>
</evidence>
<proteinExistence type="inferred from homology"/>
<keyword evidence="7" id="KW-1185">Reference proteome</keyword>
<dbReference type="PANTHER" id="PTHR41251">
    <property type="entry name" value="NON-HOMOLOGOUS END JOINING PROTEIN KU"/>
    <property type="match status" value="1"/>
</dbReference>
<evidence type="ECO:0000259" key="5">
    <source>
        <dbReference type="SMART" id="SM00559"/>
    </source>
</evidence>
<feature type="region of interest" description="Disordered" evidence="4">
    <location>
        <begin position="257"/>
        <end position="286"/>
    </location>
</feature>
<dbReference type="SUPFAM" id="SSF100939">
    <property type="entry name" value="SPOC domain-like"/>
    <property type="match status" value="1"/>
</dbReference>
<dbReference type="GO" id="GO:0003690">
    <property type="term" value="F:double-stranded DNA binding"/>
    <property type="evidence" value="ECO:0007669"/>
    <property type="project" value="UniProtKB-UniRule"/>
</dbReference>
<comment type="function">
    <text evidence="3">With LigD forms a non-homologous end joining (NHEJ) DNA repair enzyme, which repairs dsDNA breaks with reduced fidelity. Binds linear dsDNA with 5'- and 3'- overhangs but not closed circular dsDNA nor ssDNA. Recruits and stimulates the ligase activity of LigD.</text>
</comment>
<dbReference type="OrthoDB" id="9795084at2"/>
<dbReference type="RefSeq" id="WP_141997218.1">
    <property type="nucleotide sequence ID" value="NZ_VFML01000001.1"/>
</dbReference>
<dbReference type="NCBIfam" id="TIGR02772">
    <property type="entry name" value="Ku_bact"/>
    <property type="match status" value="1"/>
</dbReference>
<evidence type="ECO:0000313" key="6">
    <source>
        <dbReference type="EMBL" id="TQJ02320.1"/>
    </source>
</evidence>
<reference evidence="6 7" key="1">
    <citation type="submission" date="2019-06" db="EMBL/GenBank/DDBJ databases">
        <title>Sequencing the genomes of 1000 actinobacteria strains.</title>
        <authorList>
            <person name="Klenk H.-P."/>
        </authorList>
    </citation>
    <scope>NUCLEOTIDE SEQUENCE [LARGE SCALE GENOMIC DNA]</scope>
    <source>
        <strain evidence="6 7">DSM 45679</strain>
    </source>
</reference>
<dbReference type="InterPro" id="IPR016194">
    <property type="entry name" value="SPOC-like_C_dom_sf"/>
</dbReference>
<dbReference type="GO" id="GO:0006303">
    <property type="term" value="P:double-strand break repair via nonhomologous end joining"/>
    <property type="evidence" value="ECO:0007669"/>
    <property type="project" value="UniProtKB-UniRule"/>
</dbReference>
<sequence length="286" mass="31321">MRAVWKGTIGFGTYAIPVRAYAATEEHGTGLHQLHLADGGRIRNKRVCELDGAEVEAAEVGKGTTLPGGSVVRLTDEDFARLPLPTAQSIDVCAFVPVEQIDPVYYARSYFLEPEVTGTKPYVLFSEALQQSGKVAVVKVALRQRETLATLRVRDQVLILETMYWPDEVRTADFPFLHEDVDLRLPELREAVELIDGLAGDFEPGQYTDSYQEALDALIQAKVEGSELVQPTEPVQDEGVTELLAALQRSHEAVANAKAAAEKAARARSSSKRAAKKSRTVADSTR</sequence>
<dbReference type="EMBL" id="VFML01000001">
    <property type="protein sequence ID" value="TQJ02320.1"/>
    <property type="molecule type" value="Genomic_DNA"/>
</dbReference>
<evidence type="ECO:0000313" key="7">
    <source>
        <dbReference type="Proteomes" id="UP000320876"/>
    </source>
</evidence>
<keyword evidence="3" id="KW-0234">DNA repair</keyword>
<evidence type="ECO:0000256" key="3">
    <source>
        <dbReference type="HAMAP-Rule" id="MF_01875"/>
    </source>
</evidence>
<dbReference type="PIRSF" id="PIRSF006493">
    <property type="entry name" value="Prok_Ku"/>
    <property type="match status" value="1"/>
</dbReference>
<dbReference type="InterPro" id="IPR009187">
    <property type="entry name" value="Prok_Ku"/>
</dbReference>
<feature type="compositionally biased region" description="Basic residues" evidence="4">
    <location>
        <begin position="269"/>
        <end position="279"/>
    </location>
</feature>
<dbReference type="InterPro" id="IPR006164">
    <property type="entry name" value="DNA_bd_Ku70/Ku80"/>
</dbReference>